<name>A0A6C0H3L7_9ZZZZ</name>
<dbReference type="PANTHER" id="PTHR30545:SF3">
    <property type="entry name" value="SUGAR FERMENTATION STIMULATION PROTEIN C-TERMINAL DOMAIN-CONTAINING PROTEIN"/>
    <property type="match status" value="1"/>
</dbReference>
<dbReference type="PANTHER" id="PTHR30545">
    <property type="entry name" value="SUGAR FERMENTATION STIMULATION PROTEIN A"/>
    <property type="match status" value="1"/>
</dbReference>
<dbReference type="GO" id="GO:0003677">
    <property type="term" value="F:DNA binding"/>
    <property type="evidence" value="ECO:0007669"/>
    <property type="project" value="InterPro"/>
</dbReference>
<dbReference type="Gene3D" id="3.40.1350.60">
    <property type="match status" value="1"/>
</dbReference>
<sequence>MLAKLNDLILVKIVSRPSKICKTPYVADIELDDGSIAQAHCASMGCCGLSEKGSYVYASPIKSNCAQTKSKVCSYKIYLANFCEEKLIKTNIITNNQLIGIDPKLAETLVENALTKNYLKTLTNVKTYKREVKLLNSRFDFAGIDEHGKYFVLEVKNVPLADYADVSSSDRKKMIKHGEFTNIAINEKISYFPDGYRKKKGAVVSERALKHINELAEITHSKIIRPIICFVVQRTDVTSFQASVLDPIYKDAFNEAIKKGVEVIVLVVSWNAEGEASFITCELPINY</sequence>
<dbReference type="InterPro" id="IPR005224">
    <property type="entry name" value="SfsA"/>
</dbReference>
<feature type="domain" description="Sugar fermentation stimulation protein C-terminal" evidence="1">
    <location>
        <begin position="105"/>
        <end position="162"/>
    </location>
</feature>
<reference evidence="2" key="1">
    <citation type="journal article" date="2020" name="Nature">
        <title>Giant virus diversity and host interactions through global metagenomics.</title>
        <authorList>
            <person name="Schulz F."/>
            <person name="Roux S."/>
            <person name="Paez-Espino D."/>
            <person name="Jungbluth S."/>
            <person name="Walsh D.A."/>
            <person name="Denef V.J."/>
            <person name="McMahon K.D."/>
            <person name="Konstantinidis K.T."/>
            <person name="Eloe-Fadrosh E.A."/>
            <person name="Kyrpides N.C."/>
            <person name="Woyke T."/>
        </authorList>
    </citation>
    <scope>NUCLEOTIDE SEQUENCE</scope>
    <source>
        <strain evidence="2">GVMAG-M-3300023179-63</strain>
    </source>
</reference>
<dbReference type="EMBL" id="MN739864">
    <property type="protein sequence ID" value="QHT75162.1"/>
    <property type="molecule type" value="Genomic_DNA"/>
</dbReference>
<evidence type="ECO:0000313" key="2">
    <source>
        <dbReference type="EMBL" id="QHT75162.1"/>
    </source>
</evidence>
<feature type="domain" description="Sugar fermentation stimulation protein C-terminal" evidence="1">
    <location>
        <begin position="182"/>
        <end position="273"/>
    </location>
</feature>
<dbReference type="Pfam" id="PF03749">
    <property type="entry name" value="SfsA"/>
    <property type="match status" value="2"/>
</dbReference>
<organism evidence="2">
    <name type="scientific">viral metagenome</name>
    <dbReference type="NCBI Taxonomy" id="1070528"/>
    <lineage>
        <taxon>unclassified sequences</taxon>
        <taxon>metagenomes</taxon>
        <taxon>organismal metagenomes</taxon>
    </lineage>
</organism>
<dbReference type="AlphaFoldDB" id="A0A6C0H3L7"/>
<proteinExistence type="predicted"/>
<protein>
    <recommendedName>
        <fullName evidence="1">Sugar fermentation stimulation protein C-terminal domain-containing protein</fullName>
    </recommendedName>
</protein>
<accession>A0A6C0H3L7</accession>
<dbReference type="InterPro" id="IPR040452">
    <property type="entry name" value="SfsA_C"/>
</dbReference>
<evidence type="ECO:0000259" key="1">
    <source>
        <dbReference type="Pfam" id="PF03749"/>
    </source>
</evidence>